<dbReference type="Pfam" id="PF04754">
    <property type="entry name" value="Transposase_31"/>
    <property type="match status" value="1"/>
</dbReference>
<dbReference type="EMBL" id="RRCN01000001">
    <property type="protein sequence ID" value="RRJ63490.1"/>
    <property type="molecule type" value="Genomic_DNA"/>
</dbReference>
<dbReference type="NCBIfam" id="TIGR01784">
    <property type="entry name" value="T_den_put_tspse"/>
    <property type="match status" value="1"/>
</dbReference>
<dbReference type="OrthoDB" id="419816at2"/>
<proteinExistence type="predicted"/>
<protein>
    <submittedName>
        <fullName evidence="2">Rpn family recombination-promoting nuclease/putative transposase</fullName>
    </submittedName>
</protein>
<dbReference type="PANTHER" id="PTHR35586:SF1">
    <property type="entry name" value="SLL1691 PROTEIN"/>
    <property type="match status" value="1"/>
</dbReference>
<comment type="caution">
    <text evidence="2">The sequence shown here is derived from an EMBL/GenBank/DDBJ whole genome shotgun (WGS) entry which is preliminary data.</text>
</comment>
<evidence type="ECO:0000313" key="2">
    <source>
        <dbReference type="EMBL" id="RRJ63490.1"/>
    </source>
</evidence>
<name>A0A3P3U063_9BACL</name>
<accession>A0A3P3U063</accession>
<feature type="domain" description="Transposase (putative) YhgA-like" evidence="1">
    <location>
        <begin position="62"/>
        <end position="183"/>
    </location>
</feature>
<reference evidence="2 3" key="1">
    <citation type="submission" date="2018-11" db="EMBL/GenBank/DDBJ databases">
        <title>Genome sequencing of Paenibacillus sp. KCOM 3021 (= ChDC PVNT-B20).</title>
        <authorList>
            <person name="Kook J.-K."/>
            <person name="Park S.-N."/>
            <person name="Lim Y.K."/>
        </authorList>
    </citation>
    <scope>NUCLEOTIDE SEQUENCE [LARGE SCALE GENOMIC DNA]</scope>
    <source>
        <strain evidence="2 3">KCOM 3021</strain>
    </source>
</reference>
<evidence type="ECO:0000259" key="1">
    <source>
        <dbReference type="Pfam" id="PF04754"/>
    </source>
</evidence>
<evidence type="ECO:0000313" key="3">
    <source>
        <dbReference type="Proteomes" id="UP000267017"/>
    </source>
</evidence>
<dbReference type="Proteomes" id="UP000267017">
    <property type="component" value="Unassembled WGS sequence"/>
</dbReference>
<gene>
    <name evidence="2" type="ORF">EHV15_11555</name>
</gene>
<dbReference type="AlphaFoldDB" id="A0A3P3U063"/>
<organism evidence="2 3">
    <name type="scientific">Paenibacillus oralis</name>
    <dbReference type="NCBI Taxonomy" id="2490856"/>
    <lineage>
        <taxon>Bacteria</taxon>
        <taxon>Bacillati</taxon>
        <taxon>Bacillota</taxon>
        <taxon>Bacilli</taxon>
        <taxon>Bacillales</taxon>
        <taxon>Paenibacillaceae</taxon>
        <taxon>Paenibacillus</taxon>
    </lineage>
</organism>
<keyword evidence="3" id="KW-1185">Reference proteome</keyword>
<dbReference type="InterPro" id="IPR006842">
    <property type="entry name" value="Transposase_31"/>
</dbReference>
<sequence>MRQILTIFRVKHTRDALEVRSRCVFLCFRVSSKERMGDSMSTYVQEVWEKPFGPNYGKDFVPHDEAFKKLLQTFFAEFIALFFPELNKLLDHRQTRFLMQEQLVDIVGEESRTLDLLLETKYVATDAYILIHLEPQSYKQPDFHERMFIYFSRLFERHRKEHKLIIPIAVFTGDGMHDERNSFSMDIPGQEILHFQFLKVELRNHHWRKFVDSNNPVAAALLAKMGYNKGEEKEMRFAYLRMILQLGKKLDDARMKLIMSIADLYFVPDPKQDETMFNELTNQYPEERETIMELMPAWMRLGYEKGREEGLEEVVKAVQTERQNIARRLIAKGFSLEEVAETIKLPIEEVRKLQNN</sequence>
<dbReference type="InterPro" id="IPR010106">
    <property type="entry name" value="RpnA"/>
</dbReference>
<dbReference type="PANTHER" id="PTHR35586">
    <property type="entry name" value="SLL1691 PROTEIN"/>
    <property type="match status" value="1"/>
</dbReference>